<accession>A0A6I8SUZ6</accession>
<reference evidence="2" key="1">
    <citation type="journal article" date="2010" name="Science">
        <title>The genome of the Western clawed frog Xenopus tropicalis.</title>
        <authorList>
            <person name="Hellsten U."/>
            <person name="Harland R.M."/>
            <person name="Gilchrist M.J."/>
            <person name="Hendrix D."/>
            <person name="Jurka J."/>
            <person name="Kapitonov V."/>
            <person name="Ovcharenko I."/>
            <person name="Putnam N.H."/>
            <person name="Shu S."/>
            <person name="Taher L."/>
            <person name="Blitz I.L."/>
            <person name="Blumberg B."/>
            <person name="Dichmann D.S."/>
            <person name="Dubchak I."/>
            <person name="Amaya E."/>
            <person name="Detter J.C."/>
            <person name="Fletcher R."/>
            <person name="Gerhard D.S."/>
            <person name="Goodstein D."/>
            <person name="Graves T."/>
            <person name="Grigoriev I.V."/>
            <person name="Grimwood J."/>
            <person name="Kawashima T."/>
            <person name="Lindquist E."/>
            <person name="Lucas S.M."/>
            <person name="Mead P.E."/>
            <person name="Mitros T."/>
            <person name="Ogino H."/>
            <person name="Ohta Y."/>
            <person name="Poliakov A.V."/>
            <person name="Pollet N."/>
            <person name="Robert J."/>
            <person name="Salamov A."/>
            <person name="Sater A.K."/>
            <person name="Schmutz J."/>
            <person name="Terry A."/>
            <person name="Vize P.D."/>
            <person name="Warren W.C."/>
            <person name="Wells D."/>
            <person name="Wills A."/>
            <person name="Wilson R.K."/>
            <person name="Zimmerman L.B."/>
            <person name="Zorn A.M."/>
            <person name="Grainger R."/>
            <person name="Grammer T."/>
            <person name="Khokha M.K."/>
            <person name="Richardson P.M."/>
            <person name="Rokhsar D.S."/>
        </authorList>
    </citation>
    <scope>NUCLEOTIDE SEQUENCE [LARGE SCALE GENOMIC DNA]</scope>
    <source>
        <strain evidence="2">Nigerian</strain>
    </source>
</reference>
<dbReference type="PANTHER" id="PTHR47059:SF1">
    <property type="entry name" value="TETRATRICOPEPTIDE REPEAT PROTEIN 32"/>
    <property type="match status" value="1"/>
</dbReference>
<dbReference type="PANTHER" id="PTHR47059">
    <property type="entry name" value="TETRATRICOPEPTIDE REPEAT PROTEIN 32"/>
    <property type="match status" value="1"/>
</dbReference>
<dbReference type="PROSITE" id="PS50005">
    <property type="entry name" value="TPR"/>
    <property type="match status" value="2"/>
</dbReference>
<sequence length="182" mass="21078">MDSSFIYCIYIDVSQLANVIVFNIQCLPYHTKSYRRLTGDRMESALLKAANAKLEGRQLEAAEELYERVIESCRQGGQCSPEDLAVAFNNRGQIKYFRVDFYEAMDDYTEAIRIKPSFEVAYYNRGLIKYRLGYFDEAVKDFQKVLALNPEFKDAQISLQQSLLDKEEKTRRMADLSKDCAV</sequence>
<dbReference type="Pfam" id="PF13174">
    <property type="entry name" value="TPR_6"/>
    <property type="match status" value="1"/>
</dbReference>
<organism evidence="2">
    <name type="scientific">Xenopus tropicalis</name>
    <name type="common">Western clawed frog</name>
    <name type="synonym">Silurana tropicalis</name>
    <dbReference type="NCBI Taxonomy" id="8364"/>
    <lineage>
        <taxon>Eukaryota</taxon>
        <taxon>Metazoa</taxon>
        <taxon>Chordata</taxon>
        <taxon>Craniata</taxon>
        <taxon>Vertebrata</taxon>
        <taxon>Euteleostomi</taxon>
        <taxon>Amphibia</taxon>
        <taxon>Batrachia</taxon>
        <taxon>Anura</taxon>
        <taxon>Pipoidea</taxon>
        <taxon>Pipidae</taxon>
        <taxon>Xenopodinae</taxon>
        <taxon>Xenopus</taxon>
        <taxon>Silurana</taxon>
    </lineage>
</organism>
<dbReference type="SUPFAM" id="SSF48452">
    <property type="entry name" value="TPR-like"/>
    <property type="match status" value="1"/>
</dbReference>
<feature type="repeat" description="TPR" evidence="1">
    <location>
        <begin position="85"/>
        <end position="118"/>
    </location>
</feature>
<dbReference type="AlphaFoldDB" id="A0A6I8SUZ6"/>
<dbReference type="GeneTree" id="ENSGT00390000011905"/>
<reference evidence="2" key="2">
    <citation type="submission" date="2020-05" db="UniProtKB">
        <authorList>
            <consortium name="Ensembl"/>
        </authorList>
    </citation>
    <scope>IDENTIFICATION</scope>
</reference>
<gene>
    <name evidence="2" type="primary">ttc32</name>
</gene>
<evidence type="ECO:0000256" key="1">
    <source>
        <dbReference type="PROSITE-ProRule" id="PRU00339"/>
    </source>
</evidence>
<proteinExistence type="predicted"/>
<dbReference type="Ensembl" id="ENSXETT00000072129">
    <property type="protein sequence ID" value="ENSXETP00000096970"/>
    <property type="gene ID" value="ENSXETG00000039846"/>
</dbReference>
<dbReference type="InParanoid" id="A0A6I8SUZ6"/>
<evidence type="ECO:0000313" key="2">
    <source>
        <dbReference type="Ensembl" id="ENSXETP00000096970"/>
    </source>
</evidence>
<dbReference type="Bgee" id="ENSXETG00000039846">
    <property type="expression patterns" value="Expressed in mesonephros and 14 other cell types or tissues"/>
</dbReference>
<dbReference type="SMART" id="SM00028">
    <property type="entry name" value="TPR"/>
    <property type="match status" value="3"/>
</dbReference>
<dbReference type="PROSITE" id="PS50293">
    <property type="entry name" value="TPR_REGION"/>
    <property type="match status" value="1"/>
</dbReference>
<name>A0A6I8SUZ6_XENTR</name>
<dbReference type="InterPro" id="IPR011990">
    <property type="entry name" value="TPR-like_helical_dom_sf"/>
</dbReference>
<dbReference type="FunCoup" id="A0A6I8SUZ6">
    <property type="interactions" value="202"/>
</dbReference>
<dbReference type="Pfam" id="PF00515">
    <property type="entry name" value="TPR_1"/>
    <property type="match status" value="1"/>
</dbReference>
<dbReference type="InterPro" id="IPR019734">
    <property type="entry name" value="TPR_rpt"/>
</dbReference>
<feature type="repeat" description="TPR" evidence="1">
    <location>
        <begin position="119"/>
        <end position="152"/>
    </location>
</feature>
<dbReference type="Gene3D" id="1.25.40.10">
    <property type="entry name" value="Tetratricopeptide repeat domain"/>
    <property type="match status" value="1"/>
</dbReference>
<keyword evidence="1" id="KW-0802">TPR repeat</keyword>
<protein>
    <submittedName>
        <fullName evidence="2">Tetratricopeptide repeat domain 32</fullName>
    </submittedName>
</protein>